<sequence>MTDTQTLTARGGDWPDSAFLKQLVAVVRAEDGHGAWDNKTDPELLSEFILTAEERRDMPIMGDPDPDTVWRLEKFYAAIGLLIERQSGCMATPMSKFSHEGFGRMVLIAGKLVVLSKHLRDIHRFGFASWAKLAEAGEKLTADAVATIETYPDAARA</sequence>
<dbReference type="RefSeq" id="WP_008029916.1">
    <property type="nucleotide sequence ID" value="NZ_ACYY01000009.1"/>
</dbReference>
<keyword evidence="2" id="KW-1185">Reference proteome</keyword>
<accession>C8S0S8</accession>
<gene>
    <name evidence="1" type="ORF">Rsw2DRAFT_1656</name>
</gene>
<evidence type="ECO:0000313" key="1">
    <source>
        <dbReference type="EMBL" id="EEW25369.1"/>
    </source>
</evidence>
<dbReference type="STRING" id="371731.Rsw2DRAFT_1656"/>
<evidence type="ECO:0000313" key="2">
    <source>
        <dbReference type="Proteomes" id="UP000010121"/>
    </source>
</evidence>
<dbReference type="PIRSF" id="PIRSF005788">
    <property type="entry name" value="NifK"/>
    <property type="match status" value="1"/>
</dbReference>
<protein>
    <submittedName>
        <fullName evidence="1">Nitrogen fixation protein</fullName>
    </submittedName>
</protein>
<dbReference type="Gene3D" id="1.10.3100.20">
    <property type="entry name" value="Protein of unknown function DUF269"/>
    <property type="match status" value="1"/>
</dbReference>
<dbReference type="InterPro" id="IPR004952">
    <property type="entry name" value="NifX-assoc_nitrogen_fix"/>
</dbReference>
<comment type="caution">
    <text evidence="1">The sequence shown here is derived from an EMBL/GenBank/DDBJ whole genome shotgun (WGS) entry which is preliminary data.</text>
</comment>
<dbReference type="OrthoDB" id="9808545at2"/>
<name>C8S0S8_9RHOB</name>
<dbReference type="Pfam" id="PF03270">
    <property type="entry name" value="DUF269"/>
    <property type="match status" value="1"/>
</dbReference>
<reference evidence="1 2" key="1">
    <citation type="submission" date="2009-08" db="EMBL/GenBank/DDBJ databases">
        <title>The draft genome of Rhodobacter sp. SW2.</title>
        <authorList>
            <consortium name="US DOE Joint Genome Institute (JGI-PGF)"/>
            <person name="Lucas S."/>
            <person name="Copeland A."/>
            <person name="Lapidus A."/>
            <person name="Glavina del Rio T."/>
            <person name="Tice H."/>
            <person name="Bruce D."/>
            <person name="Goodwin L."/>
            <person name="Pitluck S."/>
            <person name="Larimer F."/>
            <person name="Land M.L."/>
            <person name="Hauser L."/>
            <person name="Emerson D."/>
        </authorList>
    </citation>
    <scope>NUCLEOTIDE SEQUENCE [LARGE SCALE GENOMIC DNA]</scope>
    <source>
        <strain evidence="1 2">SW2</strain>
    </source>
</reference>
<dbReference type="EMBL" id="ACYY01000009">
    <property type="protein sequence ID" value="EEW25369.1"/>
    <property type="molecule type" value="Genomic_DNA"/>
</dbReference>
<proteinExistence type="predicted"/>
<dbReference type="NCBIfam" id="TIGR02935">
    <property type="entry name" value="NifX-associated nitrogen fixation protein"/>
    <property type="match status" value="1"/>
</dbReference>
<dbReference type="Proteomes" id="UP000010121">
    <property type="component" value="Unassembled WGS sequence"/>
</dbReference>
<dbReference type="AlphaFoldDB" id="C8S0S8"/>
<dbReference type="eggNOG" id="ENOG502ZBN7">
    <property type="taxonomic scope" value="Bacteria"/>
</dbReference>
<organism evidence="1 2">
    <name type="scientific">Rhodobacter ferrooxidans</name>
    <dbReference type="NCBI Taxonomy" id="371731"/>
    <lineage>
        <taxon>Bacteria</taxon>
        <taxon>Pseudomonadati</taxon>
        <taxon>Pseudomonadota</taxon>
        <taxon>Alphaproteobacteria</taxon>
        <taxon>Rhodobacterales</taxon>
        <taxon>Rhodobacter group</taxon>
        <taxon>Rhodobacter</taxon>
    </lineage>
</organism>